<dbReference type="Proteomes" id="UP000257109">
    <property type="component" value="Unassembled WGS sequence"/>
</dbReference>
<dbReference type="AlphaFoldDB" id="A0A371GQ28"/>
<reference evidence="1" key="1">
    <citation type="submission" date="2018-05" db="EMBL/GenBank/DDBJ databases">
        <title>Draft genome of Mucuna pruriens seed.</title>
        <authorList>
            <person name="Nnadi N.E."/>
            <person name="Vos R."/>
            <person name="Hasami M.H."/>
            <person name="Devisetty U.K."/>
            <person name="Aguiy J.C."/>
        </authorList>
    </citation>
    <scope>NUCLEOTIDE SEQUENCE [LARGE SCALE GENOMIC DNA]</scope>
    <source>
        <strain evidence="1">JCA_2017</strain>
    </source>
</reference>
<keyword evidence="2" id="KW-1185">Reference proteome</keyword>
<gene>
    <name evidence="1" type="ORF">CR513_25197</name>
</gene>
<proteinExistence type="predicted"/>
<evidence type="ECO:0008006" key="3">
    <source>
        <dbReference type="Google" id="ProtNLM"/>
    </source>
</evidence>
<evidence type="ECO:0000313" key="2">
    <source>
        <dbReference type="Proteomes" id="UP000257109"/>
    </source>
</evidence>
<feature type="non-terminal residue" evidence="1">
    <location>
        <position position="1"/>
    </location>
</feature>
<sequence length="282" mass="32613">MGKWPSIRPDEWPKGFCKKLGLIIMKIETIRLVTAITSYWGWSLYQLDGCYLIFLGIEFVSTKKGIFIHQKNYEIDILKKFNITNCNLVTTLVEIGLKLERGGRSLRYLCNTRPDLAYSVGMVSIFMEKPQTPHFFATKRILRHVKRTLDFGILTWNDKCTKANMNSITRYVFMFGKTPISWCSNKKSVVVLSSCGAKYISTSMVACQTLWMEILLQKLNFGDSKPMTLLIDNKSTIDLTKHPIAYGRSKHIETRFHFLRDQVTKGRLELDYFQLEEDSTTS</sequence>
<dbReference type="PANTHER" id="PTHR11439:SF515">
    <property type="entry name" value="GAG-POL POLYPROTEIN"/>
    <property type="match status" value="1"/>
</dbReference>
<comment type="caution">
    <text evidence="1">The sequence shown here is derived from an EMBL/GenBank/DDBJ whole genome shotgun (WGS) entry which is preliminary data.</text>
</comment>
<dbReference type="OrthoDB" id="1935999at2759"/>
<dbReference type="EMBL" id="QJKJ01004819">
    <property type="protein sequence ID" value="RDX92640.1"/>
    <property type="molecule type" value="Genomic_DNA"/>
</dbReference>
<dbReference type="PANTHER" id="PTHR11439">
    <property type="entry name" value="GAG-POL-RELATED RETROTRANSPOSON"/>
    <property type="match status" value="1"/>
</dbReference>
<name>A0A371GQ28_MUCPR</name>
<accession>A0A371GQ28</accession>
<evidence type="ECO:0000313" key="1">
    <source>
        <dbReference type="EMBL" id="RDX92640.1"/>
    </source>
</evidence>
<dbReference type="CDD" id="cd09272">
    <property type="entry name" value="RNase_HI_RT_Ty1"/>
    <property type="match status" value="1"/>
</dbReference>
<protein>
    <recommendedName>
        <fullName evidence="3">Copia protein</fullName>
    </recommendedName>
</protein>
<organism evidence="1 2">
    <name type="scientific">Mucuna pruriens</name>
    <name type="common">Velvet bean</name>
    <name type="synonym">Dolichos pruriens</name>
    <dbReference type="NCBI Taxonomy" id="157652"/>
    <lineage>
        <taxon>Eukaryota</taxon>
        <taxon>Viridiplantae</taxon>
        <taxon>Streptophyta</taxon>
        <taxon>Embryophyta</taxon>
        <taxon>Tracheophyta</taxon>
        <taxon>Spermatophyta</taxon>
        <taxon>Magnoliopsida</taxon>
        <taxon>eudicotyledons</taxon>
        <taxon>Gunneridae</taxon>
        <taxon>Pentapetalae</taxon>
        <taxon>rosids</taxon>
        <taxon>fabids</taxon>
        <taxon>Fabales</taxon>
        <taxon>Fabaceae</taxon>
        <taxon>Papilionoideae</taxon>
        <taxon>50 kb inversion clade</taxon>
        <taxon>NPAAA clade</taxon>
        <taxon>indigoferoid/millettioid clade</taxon>
        <taxon>Phaseoleae</taxon>
        <taxon>Mucuna</taxon>
    </lineage>
</organism>
<dbReference type="STRING" id="157652.A0A371GQ28"/>